<dbReference type="InterPro" id="IPR001304">
    <property type="entry name" value="C-type_lectin-like"/>
</dbReference>
<dbReference type="CDD" id="cd00037">
    <property type="entry name" value="CLECT"/>
    <property type="match status" value="1"/>
</dbReference>
<feature type="transmembrane region" description="Helical" evidence="1">
    <location>
        <begin position="214"/>
        <end position="236"/>
    </location>
</feature>
<name>A0AB34ISU0_PRYPA</name>
<dbReference type="SUPFAM" id="SSF56436">
    <property type="entry name" value="C-type lectin-like"/>
    <property type="match status" value="1"/>
</dbReference>
<feature type="signal peptide" evidence="2">
    <location>
        <begin position="1"/>
        <end position="26"/>
    </location>
</feature>
<dbReference type="Pfam" id="PF00059">
    <property type="entry name" value="Lectin_C"/>
    <property type="match status" value="1"/>
</dbReference>
<dbReference type="AlphaFoldDB" id="A0AB34ISU0"/>
<gene>
    <name evidence="4" type="ORF">AB1Y20_007884</name>
</gene>
<evidence type="ECO:0000256" key="2">
    <source>
        <dbReference type="SAM" id="SignalP"/>
    </source>
</evidence>
<dbReference type="EMBL" id="JBGBPQ010000018">
    <property type="protein sequence ID" value="KAL1507022.1"/>
    <property type="molecule type" value="Genomic_DNA"/>
</dbReference>
<comment type="caution">
    <text evidence="4">The sequence shown here is derived from an EMBL/GenBank/DDBJ whole genome shotgun (WGS) entry which is preliminary data.</text>
</comment>
<keyword evidence="1" id="KW-0812">Transmembrane</keyword>
<evidence type="ECO:0000256" key="1">
    <source>
        <dbReference type="SAM" id="Phobius"/>
    </source>
</evidence>
<evidence type="ECO:0000259" key="3">
    <source>
        <dbReference type="PROSITE" id="PS50041"/>
    </source>
</evidence>
<keyword evidence="1" id="KW-0472">Membrane</keyword>
<reference evidence="4 5" key="1">
    <citation type="journal article" date="2024" name="Science">
        <title>Giant polyketide synthase enzymes in the biosynthesis of giant marine polyether toxins.</title>
        <authorList>
            <person name="Fallon T.R."/>
            <person name="Shende V.V."/>
            <person name="Wierzbicki I.H."/>
            <person name="Pendleton A.L."/>
            <person name="Watervoot N.F."/>
            <person name="Auber R.P."/>
            <person name="Gonzalez D.J."/>
            <person name="Wisecaver J.H."/>
            <person name="Moore B.S."/>
        </authorList>
    </citation>
    <scope>NUCLEOTIDE SEQUENCE [LARGE SCALE GENOMIC DNA]</scope>
    <source>
        <strain evidence="4 5">12B1</strain>
    </source>
</reference>
<keyword evidence="1" id="KW-1133">Transmembrane helix</keyword>
<dbReference type="SMART" id="SM00034">
    <property type="entry name" value="CLECT"/>
    <property type="match status" value="1"/>
</dbReference>
<keyword evidence="5" id="KW-1185">Reference proteome</keyword>
<evidence type="ECO:0000313" key="4">
    <source>
        <dbReference type="EMBL" id="KAL1507022.1"/>
    </source>
</evidence>
<dbReference type="InterPro" id="IPR016186">
    <property type="entry name" value="C-type_lectin-like/link_sf"/>
</dbReference>
<feature type="domain" description="C-type lectin" evidence="3">
    <location>
        <begin position="43"/>
        <end position="174"/>
    </location>
</feature>
<accession>A0AB34ISU0</accession>
<dbReference type="Proteomes" id="UP001515480">
    <property type="component" value="Unassembled WGS sequence"/>
</dbReference>
<dbReference type="Gene3D" id="3.10.100.10">
    <property type="entry name" value="Mannose-Binding Protein A, subunit A"/>
    <property type="match status" value="1"/>
</dbReference>
<dbReference type="PROSITE" id="PS50041">
    <property type="entry name" value="C_TYPE_LECTIN_2"/>
    <property type="match status" value="1"/>
</dbReference>
<dbReference type="InterPro" id="IPR016187">
    <property type="entry name" value="CTDL_fold"/>
</dbReference>
<evidence type="ECO:0000313" key="5">
    <source>
        <dbReference type="Proteomes" id="UP001515480"/>
    </source>
</evidence>
<sequence length="314" mass="34293">MLGRERVPASSVIFATLLASIGEARAEVVCPAKVFNPWTRSADGEKCWTVLPSECHFSCCVERCAELRASLPCVRSALENAQLTDVVEPYGGWWVGLYQRPYYDGRARSGWSRWSGENCSSKFNYWDVHEPNDVDCEQENCAVANRPYSRRGSRVSKFSWLDERCDALQTCVCEWPGRPSPTVLDDRHYLIAEAGTPMSNTSGCTYNQELEAFAGFRLLLPLGILLCTAAAITSIIRQRRRRAMEMMSRGVIDALGANVGVPVAIAMPIAHGASTLPAHVTTAVPVAQGSPVPSGVAIAAVQGTPIPGGRQQMW</sequence>
<proteinExistence type="predicted"/>
<organism evidence="4 5">
    <name type="scientific">Prymnesium parvum</name>
    <name type="common">Toxic golden alga</name>
    <dbReference type="NCBI Taxonomy" id="97485"/>
    <lineage>
        <taxon>Eukaryota</taxon>
        <taxon>Haptista</taxon>
        <taxon>Haptophyta</taxon>
        <taxon>Prymnesiophyceae</taxon>
        <taxon>Prymnesiales</taxon>
        <taxon>Prymnesiaceae</taxon>
        <taxon>Prymnesium</taxon>
    </lineage>
</organism>
<feature type="chain" id="PRO_5044245708" description="C-type lectin domain-containing protein" evidence="2">
    <location>
        <begin position="27"/>
        <end position="314"/>
    </location>
</feature>
<protein>
    <recommendedName>
        <fullName evidence="3">C-type lectin domain-containing protein</fullName>
    </recommendedName>
</protein>
<keyword evidence="2" id="KW-0732">Signal</keyword>